<sequence length="839" mass="92560">MERTQSNPDLPSSSEIQMEIHMETRYWNPKMVSGLKRLKKQLKIKKAKRASVAVDAPDGPARDLSPSVRAHSVEVDDDDEDDLQHDGWQTPPAGYPLSPKQREQLKTPIFSSDTMLNVNGRYSKHDSFEKGRSISPAPSTSSSEQRHGDSVFGESDAAQVTFDLATLDEGGVTDSSQILSEEGLHKKRSESQLNDETSSVKRSDSRQSSSSEKTKKKSTWYNPFIANYKTKCDDFQRIFSLPQDERLLVDYSCALQREILIQGRLYISQNYICFYANIFRWETLVSIQCKDVRAITKERTARFIPNAIQVCTDNEKYFFTSFGAREKTYLMLFRVWQNALLDQPMSSQKLWQYVHNSYGEELGLTSADNDYVSPHSDEACSPASMGQGEGANSLDFPCLPPPCALDGIQSWLLRGTGLVVTLPSSALFPLLAFVMTSDLERRGGRVRSQESGVRREGPAGLILLRTGLEPDKEEERRLNGLRRSRKVVRSVARVLRRVQSQAFTQPRDPDTRENRNGIEKEDPGMNDVPAEPHPITRGKWSRVTYPLQMRIIEARFGYEDVSKELSEVKGAEMQWKMGEGRSVSWGLGSEEEDEADAGLRLGLGLGLDPAGTPTWPTSVGMSQPDDVPLSSSASSSSASSSLASDPPSPAVSDKDEDVQPPLTRSVDAVSRRVILLPESRGRPSCPSRLGFLESLIPRRLSSPECLVVAGTALSLPAIQVIASDPIEEPVGSPRPGDGGGGDREKEDGKPAYGETDTLSDLGTGSGKKSNRLTPPPPPSTAKKSRKKSSSTSNFEVNTDYSDSTETENDEREISISSPASLLAFIAFSKKKLSQEDSAE</sequence>
<dbReference type="PANTHER" id="PTHR23319:SF4">
    <property type="entry name" value="GRAM DOMAIN CONTAINING 1B, ISOFORM E"/>
    <property type="match status" value="1"/>
</dbReference>
<feature type="region of interest" description="Disordered" evidence="5">
    <location>
        <begin position="611"/>
        <end position="665"/>
    </location>
</feature>
<evidence type="ECO:0000256" key="1">
    <source>
        <dbReference type="ARBA" id="ARBA00004167"/>
    </source>
</evidence>
<dbReference type="Pfam" id="PF02893">
    <property type="entry name" value="GRAM"/>
    <property type="match status" value="1"/>
</dbReference>
<dbReference type="InterPro" id="IPR011993">
    <property type="entry name" value="PH-like_dom_sf"/>
</dbReference>
<feature type="region of interest" description="Disordered" evidence="5">
    <location>
        <begin position="46"/>
        <end position="101"/>
    </location>
</feature>
<feature type="compositionally biased region" description="Low complexity" evidence="5">
    <location>
        <begin position="133"/>
        <end position="143"/>
    </location>
</feature>
<feature type="region of interest" description="Disordered" evidence="5">
    <location>
        <begin position="499"/>
        <end position="535"/>
    </location>
</feature>
<proteinExistence type="predicted"/>
<dbReference type="OrthoDB" id="2162691at2759"/>
<evidence type="ECO:0000313" key="8">
    <source>
        <dbReference type="Proteomes" id="UP000677054"/>
    </source>
</evidence>
<dbReference type="AlphaFoldDB" id="A0A7R9FP96"/>
<evidence type="ECO:0000259" key="6">
    <source>
        <dbReference type="SMART" id="SM00568"/>
    </source>
</evidence>
<comment type="subcellular location">
    <subcellularLocation>
        <location evidence="1">Membrane</location>
        <topology evidence="1">Single-pass membrane protein</topology>
    </subcellularLocation>
</comment>
<reference evidence="7" key="1">
    <citation type="submission" date="2020-11" db="EMBL/GenBank/DDBJ databases">
        <authorList>
            <person name="Tran Van P."/>
        </authorList>
    </citation>
    <scope>NUCLEOTIDE SEQUENCE</scope>
</reference>
<feature type="domain" description="GRAM" evidence="6">
    <location>
        <begin position="233"/>
        <end position="299"/>
    </location>
</feature>
<dbReference type="GO" id="GO:0032366">
    <property type="term" value="P:intracellular sterol transport"/>
    <property type="evidence" value="ECO:0007669"/>
    <property type="project" value="TreeGrafter"/>
</dbReference>
<evidence type="ECO:0000256" key="5">
    <source>
        <dbReference type="SAM" id="MobiDB-lite"/>
    </source>
</evidence>
<evidence type="ECO:0000256" key="4">
    <source>
        <dbReference type="ARBA" id="ARBA00023136"/>
    </source>
</evidence>
<protein>
    <recommendedName>
        <fullName evidence="6">GRAM domain-containing protein</fullName>
    </recommendedName>
</protein>
<feature type="compositionally biased region" description="Basic and acidic residues" evidence="5">
    <location>
        <begin position="507"/>
        <end position="523"/>
    </location>
</feature>
<name>A0A7R9FP96_9CRUS</name>
<evidence type="ECO:0000256" key="3">
    <source>
        <dbReference type="ARBA" id="ARBA00022989"/>
    </source>
</evidence>
<gene>
    <name evidence="7" type="ORF">DSTB1V02_LOCUS9712</name>
</gene>
<dbReference type="GO" id="GO:0120015">
    <property type="term" value="F:sterol transfer activity"/>
    <property type="evidence" value="ECO:0007669"/>
    <property type="project" value="TreeGrafter"/>
</dbReference>
<organism evidence="7">
    <name type="scientific">Darwinula stevensoni</name>
    <dbReference type="NCBI Taxonomy" id="69355"/>
    <lineage>
        <taxon>Eukaryota</taxon>
        <taxon>Metazoa</taxon>
        <taxon>Ecdysozoa</taxon>
        <taxon>Arthropoda</taxon>
        <taxon>Crustacea</taxon>
        <taxon>Oligostraca</taxon>
        <taxon>Ostracoda</taxon>
        <taxon>Podocopa</taxon>
        <taxon>Podocopida</taxon>
        <taxon>Darwinulocopina</taxon>
        <taxon>Darwinuloidea</taxon>
        <taxon>Darwinulidae</taxon>
        <taxon>Darwinula</taxon>
    </lineage>
</organism>
<dbReference type="GO" id="GO:0005789">
    <property type="term" value="C:endoplasmic reticulum membrane"/>
    <property type="evidence" value="ECO:0007669"/>
    <property type="project" value="TreeGrafter"/>
</dbReference>
<keyword evidence="8" id="KW-1185">Reference proteome</keyword>
<keyword evidence="3" id="KW-1133">Transmembrane helix</keyword>
<keyword evidence="4" id="KW-0472">Membrane</keyword>
<accession>A0A7R9FP96</accession>
<dbReference type="InterPro" id="IPR004182">
    <property type="entry name" value="GRAM"/>
</dbReference>
<evidence type="ECO:0000256" key="2">
    <source>
        <dbReference type="ARBA" id="ARBA00022692"/>
    </source>
</evidence>
<dbReference type="GO" id="GO:0032934">
    <property type="term" value="F:sterol binding"/>
    <property type="evidence" value="ECO:0007669"/>
    <property type="project" value="TreeGrafter"/>
</dbReference>
<dbReference type="EMBL" id="LR902077">
    <property type="protein sequence ID" value="CAD7249926.1"/>
    <property type="molecule type" value="Genomic_DNA"/>
</dbReference>
<dbReference type="SMART" id="SM00568">
    <property type="entry name" value="GRAM"/>
    <property type="match status" value="1"/>
</dbReference>
<dbReference type="PANTHER" id="PTHR23319">
    <property type="entry name" value="GRAM DOMAIN CONTAINING 1B, ISOFORM E"/>
    <property type="match status" value="1"/>
</dbReference>
<keyword evidence="2" id="KW-0812">Transmembrane</keyword>
<dbReference type="Gene3D" id="2.30.29.30">
    <property type="entry name" value="Pleckstrin-homology domain (PH domain)/Phosphotyrosine-binding domain (PTB)"/>
    <property type="match status" value="1"/>
</dbReference>
<feature type="compositionally biased region" description="Low complexity" evidence="5">
    <location>
        <begin position="624"/>
        <end position="645"/>
    </location>
</feature>
<feature type="region of interest" description="Disordered" evidence="5">
    <location>
        <begin position="173"/>
        <end position="214"/>
    </location>
</feature>
<feature type="region of interest" description="Disordered" evidence="5">
    <location>
        <begin position="724"/>
        <end position="814"/>
    </location>
</feature>
<dbReference type="GO" id="GO:0140268">
    <property type="term" value="C:endoplasmic reticulum-plasma membrane contact site"/>
    <property type="evidence" value="ECO:0007669"/>
    <property type="project" value="TreeGrafter"/>
</dbReference>
<dbReference type="EMBL" id="CAJPEV010002560">
    <property type="protein sequence ID" value="CAG0897317.1"/>
    <property type="molecule type" value="Genomic_DNA"/>
</dbReference>
<evidence type="ECO:0000313" key="7">
    <source>
        <dbReference type="EMBL" id="CAD7249926.1"/>
    </source>
</evidence>
<dbReference type="InterPro" id="IPR051482">
    <property type="entry name" value="Cholesterol_transport"/>
</dbReference>
<feature type="compositionally biased region" description="Basic and acidic residues" evidence="5">
    <location>
        <begin position="740"/>
        <end position="749"/>
    </location>
</feature>
<dbReference type="CDD" id="cd13220">
    <property type="entry name" value="PH-GRAM_GRAMDC"/>
    <property type="match status" value="1"/>
</dbReference>
<dbReference type="FunFam" id="2.30.29.30:FF:000008">
    <property type="entry name" value="GRAM domain containing 1B"/>
    <property type="match status" value="1"/>
</dbReference>
<dbReference type="Proteomes" id="UP000677054">
    <property type="component" value="Unassembled WGS sequence"/>
</dbReference>
<dbReference type="GO" id="GO:0005886">
    <property type="term" value="C:plasma membrane"/>
    <property type="evidence" value="ECO:0007669"/>
    <property type="project" value="TreeGrafter"/>
</dbReference>
<feature type="region of interest" description="Disordered" evidence="5">
    <location>
        <begin position="125"/>
        <end position="150"/>
    </location>
</feature>